<sequence length="119" mass="13878">MNNNADANGGGGVGNQNAEGNQEHQIPQHLLQLIPRPRNVMFTMTERQIQFMYVTWAGARVRVRQELYQPELPVQPYPQPPVWTEETRAMIVLWIARERRIFQMEVEEMERLLGLRGAH</sequence>
<feature type="region of interest" description="Disordered" evidence="1">
    <location>
        <begin position="1"/>
        <end position="25"/>
    </location>
</feature>
<dbReference type="Proteomes" id="UP001195769">
    <property type="component" value="Unassembled WGS sequence"/>
</dbReference>
<dbReference type="RefSeq" id="XP_041228698.1">
    <property type="nucleotide sequence ID" value="XM_041366591.1"/>
</dbReference>
<evidence type="ECO:0000313" key="3">
    <source>
        <dbReference type="Proteomes" id="UP001195769"/>
    </source>
</evidence>
<proteinExistence type="predicted"/>
<gene>
    <name evidence="2" type="ORF">F5891DRAFT_1185756</name>
</gene>
<keyword evidence="3" id="KW-1185">Reference proteome</keyword>
<protein>
    <submittedName>
        <fullName evidence="2">Uncharacterized protein</fullName>
    </submittedName>
</protein>
<comment type="caution">
    <text evidence="2">The sequence shown here is derived from an EMBL/GenBank/DDBJ whole genome shotgun (WGS) entry which is preliminary data.</text>
</comment>
<dbReference type="EMBL" id="JABBWK010000014">
    <property type="protein sequence ID" value="KAG1903123.1"/>
    <property type="molecule type" value="Genomic_DNA"/>
</dbReference>
<evidence type="ECO:0000313" key="2">
    <source>
        <dbReference type="EMBL" id="KAG1903123.1"/>
    </source>
</evidence>
<dbReference type="AlphaFoldDB" id="A0AAD4EDW2"/>
<evidence type="ECO:0000256" key="1">
    <source>
        <dbReference type="SAM" id="MobiDB-lite"/>
    </source>
</evidence>
<accession>A0AAD4EDW2</accession>
<organism evidence="2 3">
    <name type="scientific">Suillus fuscotomentosus</name>
    <dbReference type="NCBI Taxonomy" id="1912939"/>
    <lineage>
        <taxon>Eukaryota</taxon>
        <taxon>Fungi</taxon>
        <taxon>Dikarya</taxon>
        <taxon>Basidiomycota</taxon>
        <taxon>Agaricomycotina</taxon>
        <taxon>Agaricomycetes</taxon>
        <taxon>Agaricomycetidae</taxon>
        <taxon>Boletales</taxon>
        <taxon>Suillineae</taxon>
        <taxon>Suillaceae</taxon>
        <taxon>Suillus</taxon>
    </lineage>
</organism>
<dbReference type="GeneID" id="64660889"/>
<reference evidence="2" key="1">
    <citation type="journal article" date="2020" name="New Phytol.">
        <title>Comparative genomics reveals dynamic genome evolution in host specialist ectomycorrhizal fungi.</title>
        <authorList>
            <person name="Lofgren L.A."/>
            <person name="Nguyen N.H."/>
            <person name="Vilgalys R."/>
            <person name="Ruytinx J."/>
            <person name="Liao H.L."/>
            <person name="Branco S."/>
            <person name="Kuo A."/>
            <person name="LaButti K."/>
            <person name="Lipzen A."/>
            <person name="Andreopoulos W."/>
            <person name="Pangilinan J."/>
            <person name="Riley R."/>
            <person name="Hundley H."/>
            <person name="Na H."/>
            <person name="Barry K."/>
            <person name="Grigoriev I.V."/>
            <person name="Stajich J.E."/>
            <person name="Kennedy P.G."/>
        </authorList>
    </citation>
    <scope>NUCLEOTIDE SEQUENCE</scope>
    <source>
        <strain evidence="2">FC203</strain>
    </source>
</reference>
<name>A0AAD4EDW2_9AGAM</name>